<dbReference type="AlphaFoldDB" id="A0A5C3KI82"/>
<dbReference type="PANTHER" id="PTHR10039">
    <property type="entry name" value="AMELOGENIN"/>
    <property type="match status" value="1"/>
</dbReference>
<dbReference type="InterPro" id="IPR056884">
    <property type="entry name" value="NPHP3-like_N"/>
</dbReference>
<evidence type="ECO:0000256" key="2">
    <source>
        <dbReference type="SAM" id="MobiDB-lite"/>
    </source>
</evidence>
<reference evidence="4 5" key="1">
    <citation type="journal article" date="2019" name="Nat. Ecol. Evol.">
        <title>Megaphylogeny resolves global patterns of mushroom evolution.</title>
        <authorList>
            <person name="Varga T."/>
            <person name="Krizsan K."/>
            <person name="Foldi C."/>
            <person name="Dima B."/>
            <person name="Sanchez-Garcia M."/>
            <person name="Sanchez-Ramirez S."/>
            <person name="Szollosi G.J."/>
            <person name="Szarkandi J.G."/>
            <person name="Papp V."/>
            <person name="Albert L."/>
            <person name="Andreopoulos W."/>
            <person name="Angelini C."/>
            <person name="Antonin V."/>
            <person name="Barry K.W."/>
            <person name="Bougher N.L."/>
            <person name="Buchanan P."/>
            <person name="Buyck B."/>
            <person name="Bense V."/>
            <person name="Catcheside P."/>
            <person name="Chovatia M."/>
            <person name="Cooper J."/>
            <person name="Damon W."/>
            <person name="Desjardin D."/>
            <person name="Finy P."/>
            <person name="Geml J."/>
            <person name="Haridas S."/>
            <person name="Hughes K."/>
            <person name="Justo A."/>
            <person name="Karasinski D."/>
            <person name="Kautmanova I."/>
            <person name="Kiss B."/>
            <person name="Kocsube S."/>
            <person name="Kotiranta H."/>
            <person name="LaButti K.M."/>
            <person name="Lechner B.E."/>
            <person name="Liimatainen K."/>
            <person name="Lipzen A."/>
            <person name="Lukacs Z."/>
            <person name="Mihaltcheva S."/>
            <person name="Morgado L.N."/>
            <person name="Niskanen T."/>
            <person name="Noordeloos M.E."/>
            <person name="Ohm R.A."/>
            <person name="Ortiz-Santana B."/>
            <person name="Ovrebo C."/>
            <person name="Racz N."/>
            <person name="Riley R."/>
            <person name="Savchenko A."/>
            <person name="Shiryaev A."/>
            <person name="Soop K."/>
            <person name="Spirin V."/>
            <person name="Szebenyi C."/>
            <person name="Tomsovsky M."/>
            <person name="Tulloss R.E."/>
            <person name="Uehling J."/>
            <person name="Grigoriev I.V."/>
            <person name="Vagvolgyi C."/>
            <person name="Papp T."/>
            <person name="Martin F.M."/>
            <person name="Miettinen O."/>
            <person name="Hibbett D.S."/>
            <person name="Nagy L.G."/>
        </authorList>
    </citation>
    <scope>NUCLEOTIDE SEQUENCE [LARGE SCALE GENOMIC DNA]</scope>
    <source>
        <strain evidence="4 5">CBS 121175</strain>
    </source>
</reference>
<evidence type="ECO:0000256" key="1">
    <source>
        <dbReference type="ARBA" id="ARBA00022737"/>
    </source>
</evidence>
<proteinExistence type="predicted"/>
<dbReference type="OrthoDB" id="5967843at2759"/>
<feature type="compositionally biased region" description="Polar residues" evidence="2">
    <location>
        <begin position="49"/>
        <end position="59"/>
    </location>
</feature>
<dbReference type="InterPro" id="IPR027417">
    <property type="entry name" value="P-loop_NTPase"/>
</dbReference>
<evidence type="ECO:0000313" key="4">
    <source>
        <dbReference type="EMBL" id="TFK19565.1"/>
    </source>
</evidence>
<evidence type="ECO:0000313" key="5">
    <source>
        <dbReference type="Proteomes" id="UP000307440"/>
    </source>
</evidence>
<dbReference type="Proteomes" id="UP000307440">
    <property type="component" value="Unassembled WGS sequence"/>
</dbReference>
<sequence length="819" mass="90858">MSRRWIGLPLPSWRLSRRRGRHHVEDTSAESEASSELETSPMPPKEIGTIQQPMGQQPDGSRAARVAVATSKPAFVEAEPPRASKNPESIQPQVLQQLGDIPRQTGLASKPSSPTVLQAELSCSLDDRESHTQPGNVHGCSKYLHSSILSNAQGTQISNAHFVAATNVIFNPSSSSEGVARGKKIMLDNIASSALYNSQERFDPPKCEENTRVGLLSAIRTWIEDRSSASARLQCITGSAGTGKSALMQTTAEQCEPAGLVAATFFFSASDPVRNNLRHFIPTIAYQIALASTSDPALGNRIFRAVDRDPSIFKRSIERQLQELIVKPLQETFPQGYVELFSSPSFPYLISIDGLDECADRKSQTQLLRIISTTFIDNRLPFKILLASRPERPLQAAILGDSGYMKRKSQVINLNDYDASADIKTFLQTELRTIGQEGDDPRAQTEWPSLEDIDTLVAAAAGLFVYASTVVKFVSQRKRWPRLPLETVLQIIKSSSPTGRVVQVRKHPFAELDALYRNIFAFAQKEYAIQHEDEDDDPLAVIRMVRMLSLPLPWINFAMVYSDPLVAPPGAESIQAGLAYGIGSRNKSVADMEDIFQLEPGHLESMFSDLHSLYAVKWGESDDAILRPYHKSVQDFLLDPTRCGEDLYIPDYLVVGRWTTVILGILAKASDSMLTGSDDDWVSSDSRLDWACFEMAYQVPLPSGFEEDAQWPVIMEEWHHIYKPFTGQGLFSRLACALKGVSTPWSLQYIAHRTFCLVLGFMLYEAPRLAGSEWDPGIRQDMQELFDVINELQLTSGRASKGEFAALGEGDTSIYAAHH</sequence>
<keyword evidence="1" id="KW-0677">Repeat</keyword>
<dbReference type="EMBL" id="ML210334">
    <property type="protein sequence ID" value="TFK19565.1"/>
    <property type="molecule type" value="Genomic_DNA"/>
</dbReference>
<feature type="domain" description="Nephrocystin 3-like N-terminal" evidence="3">
    <location>
        <begin position="218"/>
        <end position="389"/>
    </location>
</feature>
<dbReference type="Gene3D" id="3.40.50.300">
    <property type="entry name" value="P-loop containing nucleotide triphosphate hydrolases"/>
    <property type="match status" value="1"/>
</dbReference>
<dbReference type="STRING" id="230819.A0A5C3KI82"/>
<dbReference type="SUPFAM" id="SSF52540">
    <property type="entry name" value="P-loop containing nucleoside triphosphate hydrolases"/>
    <property type="match status" value="1"/>
</dbReference>
<keyword evidence="5" id="KW-1185">Reference proteome</keyword>
<feature type="region of interest" description="Disordered" evidence="2">
    <location>
        <begin position="1"/>
        <end position="67"/>
    </location>
</feature>
<protein>
    <recommendedName>
        <fullName evidence="3">Nephrocystin 3-like N-terminal domain-containing protein</fullName>
    </recommendedName>
</protein>
<accession>A0A5C3KI82</accession>
<dbReference type="Pfam" id="PF24883">
    <property type="entry name" value="NPHP3_N"/>
    <property type="match status" value="1"/>
</dbReference>
<gene>
    <name evidence="4" type="ORF">FA15DRAFT_168179</name>
</gene>
<evidence type="ECO:0000259" key="3">
    <source>
        <dbReference type="Pfam" id="PF24883"/>
    </source>
</evidence>
<name>A0A5C3KI82_COPMA</name>
<organism evidence="4 5">
    <name type="scientific">Coprinopsis marcescibilis</name>
    <name type="common">Agaric fungus</name>
    <name type="synonym">Psathyrella marcescibilis</name>
    <dbReference type="NCBI Taxonomy" id="230819"/>
    <lineage>
        <taxon>Eukaryota</taxon>
        <taxon>Fungi</taxon>
        <taxon>Dikarya</taxon>
        <taxon>Basidiomycota</taxon>
        <taxon>Agaricomycotina</taxon>
        <taxon>Agaricomycetes</taxon>
        <taxon>Agaricomycetidae</taxon>
        <taxon>Agaricales</taxon>
        <taxon>Agaricineae</taxon>
        <taxon>Psathyrellaceae</taxon>
        <taxon>Coprinopsis</taxon>
    </lineage>
</organism>